<protein>
    <submittedName>
        <fullName evidence="3">Hemolysin-type calcium-binding repeat family protein</fullName>
    </submittedName>
</protein>
<reference evidence="3 4" key="1">
    <citation type="journal article" date="2013" name="Front. Microbiol.">
        <title>Comparative genomic analyses of the cyanobacterium, Lyngbya aestuarii BL J, a powerful hydrogen producer.</title>
        <authorList>
            <person name="Kothari A."/>
            <person name="Vaughn M."/>
            <person name="Garcia-Pichel F."/>
        </authorList>
    </citation>
    <scope>NUCLEOTIDE SEQUENCE [LARGE SCALE GENOMIC DNA]</scope>
    <source>
        <strain evidence="3 4">BL J</strain>
    </source>
</reference>
<accession>U7QG71</accession>
<dbReference type="InterPro" id="IPR050557">
    <property type="entry name" value="RTX_toxin/Mannuronan_C5-epim"/>
</dbReference>
<dbReference type="InterPro" id="IPR001343">
    <property type="entry name" value="Hemolysn_Ca-bd"/>
</dbReference>
<proteinExistence type="predicted"/>
<dbReference type="PROSITE" id="PS00330">
    <property type="entry name" value="HEMOLYSIN_CALCIUM"/>
    <property type="match status" value="2"/>
</dbReference>
<comment type="subcellular location">
    <subcellularLocation>
        <location evidence="1">Secreted</location>
    </subcellularLocation>
</comment>
<organism evidence="3 4">
    <name type="scientific">Lyngbya aestuarii BL J</name>
    <dbReference type="NCBI Taxonomy" id="1348334"/>
    <lineage>
        <taxon>Bacteria</taxon>
        <taxon>Bacillati</taxon>
        <taxon>Cyanobacteriota</taxon>
        <taxon>Cyanophyceae</taxon>
        <taxon>Oscillatoriophycideae</taxon>
        <taxon>Oscillatoriales</taxon>
        <taxon>Microcoleaceae</taxon>
        <taxon>Lyngbya</taxon>
    </lineage>
</organism>
<evidence type="ECO:0000313" key="3">
    <source>
        <dbReference type="EMBL" id="ERT06954.1"/>
    </source>
</evidence>
<dbReference type="PATRIC" id="fig|1348334.3.peg.2991"/>
<keyword evidence="4" id="KW-1185">Reference proteome</keyword>
<dbReference type="GO" id="GO:0005509">
    <property type="term" value="F:calcium ion binding"/>
    <property type="evidence" value="ECO:0007669"/>
    <property type="project" value="InterPro"/>
</dbReference>
<sequence>MSEILGTAGNDELVGGQGGDSLFGLEGDDTIFGQEGDDFIFGNQGLDFIGGSEGNDIIFGGKGDDFLGDIGGGDDQFFGNLDNDLLNGGEGNDQLFGGQGDDRVFGSGGNDLVSGDKGDDILIGVDLENITNPGLGEIDTLVGGEGSDLFTLGFDSPSYYVGSGNSDFGLITDFNVAEDLIFVSITDNLTVSDLDLAEFGSGAGIFSQNGDLIGLVQGVAANQLSFDLNIIRA</sequence>
<gene>
    <name evidence="3" type="ORF">M595_3090</name>
</gene>
<dbReference type="InterPro" id="IPR018511">
    <property type="entry name" value="Hemolysin-typ_Ca-bd_CS"/>
</dbReference>
<evidence type="ECO:0000313" key="4">
    <source>
        <dbReference type="Proteomes" id="UP000017127"/>
    </source>
</evidence>
<dbReference type="SUPFAM" id="SSF51120">
    <property type="entry name" value="beta-Roll"/>
    <property type="match status" value="1"/>
</dbReference>
<dbReference type="OrthoDB" id="510492at2"/>
<dbReference type="PANTHER" id="PTHR38340">
    <property type="entry name" value="S-LAYER PROTEIN"/>
    <property type="match status" value="1"/>
</dbReference>
<comment type="caution">
    <text evidence="3">The sequence shown here is derived from an EMBL/GenBank/DDBJ whole genome shotgun (WGS) entry which is preliminary data.</text>
</comment>
<dbReference type="Proteomes" id="UP000017127">
    <property type="component" value="Unassembled WGS sequence"/>
</dbReference>
<dbReference type="RefSeq" id="WP_023066853.1">
    <property type="nucleotide sequence ID" value="NZ_AUZM01000028.1"/>
</dbReference>
<dbReference type="InterPro" id="IPR011049">
    <property type="entry name" value="Serralysin-like_metalloprot_C"/>
</dbReference>
<name>U7QG71_9CYAN</name>
<evidence type="ECO:0000256" key="1">
    <source>
        <dbReference type="ARBA" id="ARBA00004613"/>
    </source>
</evidence>
<keyword evidence="2" id="KW-0964">Secreted</keyword>
<dbReference type="EMBL" id="AUZM01000028">
    <property type="protein sequence ID" value="ERT06954.1"/>
    <property type="molecule type" value="Genomic_DNA"/>
</dbReference>
<dbReference type="Gene3D" id="2.150.10.10">
    <property type="entry name" value="Serralysin-like metalloprotease, C-terminal"/>
    <property type="match status" value="2"/>
</dbReference>
<dbReference type="AlphaFoldDB" id="U7QG71"/>
<dbReference type="PRINTS" id="PR00313">
    <property type="entry name" value="CABNDNGRPT"/>
</dbReference>
<dbReference type="GO" id="GO:0005576">
    <property type="term" value="C:extracellular region"/>
    <property type="evidence" value="ECO:0007669"/>
    <property type="project" value="UniProtKB-SubCell"/>
</dbReference>
<dbReference type="PANTHER" id="PTHR38340:SF1">
    <property type="entry name" value="S-LAYER PROTEIN"/>
    <property type="match status" value="1"/>
</dbReference>
<evidence type="ECO:0000256" key="2">
    <source>
        <dbReference type="ARBA" id="ARBA00022525"/>
    </source>
</evidence>
<dbReference type="Pfam" id="PF00353">
    <property type="entry name" value="HemolysinCabind"/>
    <property type="match status" value="3"/>
</dbReference>